<feature type="compositionally biased region" description="Gly residues" evidence="1">
    <location>
        <begin position="240"/>
        <end position="257"/>
    </location>
</feature>
<dbReference type="AlphaFoldDB" id="A0A846YQM6"/>
<gene>
    <name evidence="2" type="ORF">HGA15_27490</name>
</gene>
<proteinExistence type="predicted"/>
<feature type="region of interest" description="Disordered" evidence="1">
    <location>
        <begin position="294"/>
        <end position="357"/>
    </location>
</feature>
<feature type="compositionally biased region" description="Low complexity" evidence="1">
    <location>
        <begin position="325"/>
        <end position="336"/>
    </location>
</feature>
<feature type="compositionally biased region" description="Acidic residues" evidence="1">
    <location>
        <begin position="30"/>
        <end position="58"/>
    </location>
</feature>
<feature type="region of interest" description="Disordered" evidence="1">
    <location>
        <begin position="232"/>
        <end position="259"/>
    </location>
</feature>
<dbReference type="Proteomes" id="UP000570678">
    <property type="component" value="Unassembled WGS sequence"/>
</dbReference>
<comment type="caution">
    <text evidence="2">The sequence shown here is derived from an EMBL/GenBank/DDBJ whole genome shotgun (WGS) entry which is preliminary data.</text>
</comment>
<keyword evidence="3" id="KW-1185">Reference proteome</keyword>
<feature type="compositionally biased region" description="Pro residues" evidence="1">
    <location>
        <begin position="337"/>
        <end position="346"/>
    </location>
</feature>
<evidence type="ECO:0000313" key="3">
    <source>
        <dbReference type="Proteomes" id="UP000570678"/>
    </source>
</evidence>
<feature type="compositionally biased region" description="Pro residues" evidence="1">
    <location>
        <begin position="311"/>
        <end position="324"/>
    </location>
</feature>
<feature type="compositionally biased region" description="Acidic residues" evidence="1">
    <location>
        <begin position="8"/>
        <end position="23"/>
    </location>
</feature>
<name>A0A846YQM6_9NOCA</name>
<evidence type="ECO:0000256" key="1">
    <source>
        <dbReference type="SAM" id="MobiDB-lite"/>
    </source>
</evidence>
<reference evidence="2 3" key="1">
    <citation type="submission" date="2020-04" db="EMBL/GenBank/DDBJ databases">
        <title>MicrobeNet Type strains.</title>
        <authorList>
            <person name="Nicholson A.C."/>
        </authorList>
    </citation>
    <scope>NUCLEOTIDE SEQUENCE [LARGE SCALE GENOMIC DNA]</scope>
    <source>
        <strain evidence="2 3">JCM 3332</strain>
    </source>
</reference>
<protein>
    <submittedName>
        <fullName evidence="2">Uncharacterized protein</fullName>
    </submittedName>
</protein>
<accession>A0A846YQM6</accession>
<dbReference type="EMBL" id="JAAXOT010000018">
    <property type="protein sequence ID" value="NKY59824.1"/>
    <property type="molecule type" value="Genomic_DNA"/>
</dbReference>
<feature type="compositionally biased region" description="Acidic residues" evidence="1">
    <location>
        <begin position="297"/>
        <end position="310"/>
    </location>
</feature>
<dbReference type="RefSeq" id="WP_062976879.1">
    <property type="nucleotide sequence ID" value="NZ_JAAXOT010000018.1"/>
</dbReference>
<organism evidence="2 3">
    <name type="scientific">Nocardia flavorosea</name>
    <dbReference type="NCBI Taxonomy" id="53429"/>
    <lineage>
        <taxon>Bacteria</taxon>
        <taxon>Bacillati</taxon>
        <taxon>Actinomycetota</taxon>
        <taxon>Actinomycetes</taxon>
        <taxon>Mycobacteriales</taxon>
        <taxon>Nocardiaceae</taxon>
        <taxon>Nocardia</taxon>
    </lineage>
</organism>
<evidence type="ECO:0000313" key="2">
    <source>
        <dbReference type="EMBL" id="NKY59824.1"/>
    </source>
</evidence>
<feature type="region of interest" description="Disordered" evidence="1">
    <location>
        <begin position="1"/>
        <end position="74"/>
    </location>
</feature>
<sequence>MTVGTTDTTDDIETTDGSTEDESTATTDTTSDDGVTDAETTSDETATEDQTATEDDEKGLEATSGDTGLGDAVGSEGRYWTVELVEPPGGSPGLLSYISMSEAAIQTAVDLLGRGMPQPPPKVDDLLTTVTQETLGKGEAEESYQTTLTAVQARQTSLLAMDNQVIDTSIVMAAEQDQTLRSIIGVVEHVNSVLASVGSADLKPAQEAKLMDLVGTAVEVVSAKVTAVSDLSSQMAGDSGEQGSGSGGSQTGGGNGNGAAPAAGGLGSIMPMLAMLPMALMPLAQMLPELLNPEEKDKEDEEGQAEEETPPGEPAPAPTDPTAPPGATTAPADQPGAPAPTPPPEGTAPQGRPESQV</sequence>